<dbReference type="PROSITE" id="PS51208">
    <property type="entry name" value="AUTOTRANSPORTER"/>
    <property type="match status" value="1"/>
</dbReference>
<feature type="active site" description="Nucleophile" evidence="3">
    <location>
        <position position="41"/>
    </location>
</feature>
<dbReference type="SMART" id="SM00869">
    <property type="entry name" value="Autotransporter"/>
    <property type="match status" value="1"/>
</dbReference>
<feature type="chain" id="PRO_5005311083" evidence="4">
    <location>
        <begin position="30"/>
        <end position="664"/>
    </location>
</feature>
<feature type="signal peptide" evidence="4">
    <location>
        <begin position="1"/>
        <end position="29"/>
    </location>
</feature>
<dbReference type="CDD" id="cd01847">
    <property type="entry name" value="Triacylglycerol_lipase_like"/>
    <property type="match status" value="1"/>
</dbReference>
<dbReference type="EMBL" id="LFEJ01000023">
    <property type="protein sequence ID" value="KMV33412.1"/>
    <property type="molecule type" value="Genomic_DNA"/>
</dbReference>
<evidence type="ECO:0000256" key="4">
    <source>
        <dbReference type="SAM" id="SignalP"/>
    </source>
</evidence>
<dbReference type="InterPro" id="IPR001087">
    <property type="entry name" value="GDSL"/>
</dbReference>
<dbReference type="Gene3D" id="3.40.50.1110">
    <property type="entry name" value="SGNH hydrolase"/>
    <property type="match status" value="1"/>
</dbReference>
<evidence type="ECO:0000259" key="5">
    <source>
        <dbReference type="PROSITE" id="PS51208"/>
    </source>
</evidence>
<accession>A0A0J8VJY5</accession>
<dbReference type="GO" id="GO:0006629">
    <property type="term" value="P:lipid metabolic process"/>
    <property type="evidence" value="ECO:0007669"/>
    <property type="project" value="InterPro"/>
</dbReference>
<dbReference type="SUPFAM" id="SSF103515">
    <property type="entry name" value="Autotransporter"/>
    <property type="match status" value="1"/>
</dbReference>
<dbReference type="AlphaFoldDB" id="A0A0J8VJY5"/>
<sequence length="664" mass="70127">MSFTLSRLSRLSRQVGFALGIACAWNAQAADFSNLYVFGDSLSDTGNNGRYTFNSSQNPLYDEILAGRYGLTLAPSDAGGNNYAAGSAVAIPAINPQDNTQEQVQRYLARVNGLADGEGLYIHWVGGNDLAAAALNPLQAATVARTSAQAAATQVRTLLNAGAGTVIVPTVPDVSATPTMMESVIVLGLAPVAVSALQAAYASLNSVQTPGLAARQQAIHQALYAAASAASPIPAVQQAIGAQLVTAYDTLAGQVSQLTTLYNMAEEQSLAQQGGNIVRADINGIFNEILANPAPFGITNTAGMACPPGLSAADCTSQSPGFNASQAWLFADHLHPSPAVHALIADYIQSIIAAPAQVSTLNKGTLAAVQDSRATLDSRYNQLRNGPKEAGSVGVFGGYSGQYRKYSDNAAGGDGRANTNNLTVGVDYQLTENWLVGGLIAGSLDKHYPTDNFQYDADAFQVGLFSALEYGPAWLSADVHYLTADYNNIQRQVELGPLTRTEKGDTSATLWGARLMAGFDIPVTPEITTGPTLQYAWDYSHVDGYREQGDDSTAMRYRDQNYHSQVGSAGWRIDGRFGVVKPWAEVNYRHQFGDNVWVGQGGLKNTALTFSRDGAKEDTNWVDTTIGASLPLSEQVSAFAAVSQTGGLSSGEQTRYNLGISASF</sequence>
<dbReference type="PATRIC" id="fig|1656095.3.peg.1570"/>
<organism evidence="6 7">
    <name type="scientific">Franconibacter pulveris</name>
    <dbReference type="NCBI Taxonomy" id="435910"/>
    <lineage>
        <taxon>Bacteria</taxon>
        <taxon>Pseudomonadati</taxon>
        <taxon>Pseudomonadota</taxon>
        <taxon>Gammaproteobacteria</taxon>
        <taxon>Enterobacterales</taxon>
        <taxon>Enterobacteriaceae</taxon>
        <taxon>Franconibacter</taxon>
    </lineage>
</organism>
<dbReference type="Pfam" id="PF03797">
    <property type="entry name" value="Autotransporter"/>
    <property type="match status" value="1"/>
</dbReference>
<comment type="similarity">
    <text evidence="1">Belongs to the 'GDSL' lipolytic enzyme family.</text>
</comment>
<keyword evidence="2 4" id="KW-0732">Signal</keyword>
<evidence type="ECO:0000313" key="6">
    <source>
        <dbReference type="EMBL" id="KMV33412.1"/>
    </source>
</evidence>
<dbReference type="PROSITE" id="PS01098">
    <property type="entry name" value="LIPASE_GDSL_SER"/>
    <property type="match status" value="1"/>
</dbReference>
<feature type="active site" evidence="3">
    <location>
        <position position="335"/>
    </location>
</feature>
<dbReference type="InterPro" id="IPR050592">
    <property type="entry name" value="GDSL_lipolytic_enzyme"/>
</dbReference>
<proteinExistence type="inferred from homology"/>
<dbReference type="GO" id="GO:0016298">
    <property type="term" value="F:lipase activity"/>
    <property type="evidence" value="ECO:0007669"/>
    <property type="project" value="InterPro"/>
</dbReference>
<dbReference type="InterPro" id="IPR005546">
    <property type="entry name" value="Autotransporte_beta"/>
</dbReference>
<dbReference type="InterPro" id="IPR008265">
    <property type="entry name" value="Lipase_GDSL_AS"/>
</dbReference>
<keyword evidence="7" id="KW-1185">Reference proteome</keyword>
<dbReference type="SUPFAM" id="SSF52266">
    <property type="entry name" value="SGNH hydrolase"/>
    <property type="match status" value="1"/>
</dbReference>
<dbReference type="OrthoDB" id="5292073at2"/>
<dbReference type="Pfam" id="PF00657">
    <property type="entry name" value="Lipase_GDSL"/>
    <property type="match status" value="1"/>
</dbReference>
<dbReference type="InterPro" id="IPR036514">
    <property type="entry name" value="SGNH_hydro_sf"/>
</dbReference>
<dbReference type="PIRSF" id="PIRSF037375">
    <property type="entry name" value="Autotrns_EstA"/>
    <property type="match status" value="1"/>
</dbReference>
<evidence type="ECO:0000256" key="3">
    <source>
        <dbReference type="PIRSR" id="PIRSR037375-1"/>
    </source>
</evidence>
<evidence type="ECO:0000256" key="2">
    <source>
        <dbReference type="ARBA" id="ARBA00022729"/>
    </source>
</evidence>
<dbReference type="PANTHER" id="PTHR45642">
    <property type="entry name" value="GDSL ESTERASE/LIPASE EXL3"/>
    <property type="match status" value="1"/>
</dbReference>
<evidence type="ECO:0000313" key="7">
    <source>
        <dbReference type="Proteomes" id="UP000037315"/>
    </source>
</evidence>
<feature type="active site" evidence="3">
    <location>
        <position position="332"/>
    </location>
</feature>
<dbReference type="InterPro" id="IPR036709">
    <property type="entry name" value="Autotransporte_beta_dom_sf"/>
</dbReference>
<reference evidence="6 7" key="1">
    <citation type="submission" date="2015-06" db="EMBL/GenBank/DDBJ databases">
        <title>Genome sequencing of Cronobacter sp. strain DJ34 isolated from petroleum contaminated sludge of Duliajan Oil Fields, Assam, India.</title>
        <authorList>
            <person name="Pal S."/>
            <person name="Banerjee T.D."/>
            <person name="Roy A."/>
            <person name="Sar P."/>
            <person name="Kazy S.K."/>
        </authorList>
    </citation>
    <scope>NUCLEOTIDE SEQUENCE [LARGE SCALE GENOMIC DNA]</scope>
    <source>
        <strain evidence="6 7">DJ34</strain>
    </source>
</reference>
<gene>
    <name evidence="6" type="ORF">ACH50_17325</name>
</gene>
<evidence type="ECO:0000256" key="1">
    <source>
        <dbReference type="ARBA" id="ARBA00008668"/>
    </source>
</evidence>
<dbReference type="Proteomes" id="UP000037315">
    <property type="component" value="Unassembled WGS sequence"/>
</dbReference>
<dbReference type="STRING" id="1121863.GCA_000621185_01414"/>
<protein>
    <submittedName>
        <fullName evidence="6">Lipase</fullName>
    </submittedName>
</protein>
<feature type="domain" description="Autotransporter" evidence="5">
    <location>
        <begin position="388"/>
        <end position="664"/>
    </location>
</feature>
<comment type="caution">
    <text evidence="6">The sequence shown here is derived from an EMBL/GenBank/DDBJ whole genome shotgun (WGS) entry which is preliminary data.</text>
</comment>
<dbReference type="Gene3D" id="2.40.128.130">
    <property type="entry name" value="Autotransporter beta-domain"/>
    <property type="match status" value="1"/>
</dbReference>
<dbReference type="RefSeq" id="WP_048888479.1">
    <property type="nucleotide sequence ID" value="NZ_LFEJ01000023.1"/>
</dbReference>
<dbReference type="InterPro" id="IPR017186">
    <property type="entry name" value="Lipase_autotranspt_EstA"/>
</dbReference>
<name>A0A0J8VJY5_9ENTR</name>
<dbReference type="PANTHER" id="PTHR45642:SF139">
    <property type="entry name" value="SGNH HYDROLASE-TYPE ESTERASE DOMAIN-CONTAINING PROTEIN"/>
    <property type="match status" value="1"/>
</dbReference>